<evidence type="ECO:0000259" key="3">
    <source>
        <dbReference type="Pfam" id="PF00849"/>
    </source>
</evidence>
<dbReference type="Gene3D" id="3.30.2350.10">
    <property type="entry name" value="Pseudouridine synthase"/>
    <property type="match status" value="1"/>
</dbReference>
<dbReference type="GO" id="GO:0000455">
    <property type="term" value="P:enzyme-directed rRNA pseudouridine synthesis"/>
    <property type="evidence" value="ECO:0007669"/>
    <property type="project" value="TreeGrafter"/>
</dbReference>
<dbReference type="AlphaFoldDB" id="A0A840YVL7"/>
<dbReference type="InterPro" id="IPR020103">
    <property type="entry name" value="PsdUridine_synth_cat_dom_sf"/>
</dbReference>
<evidence type="ECO:0000313" key="5">
    <source>
        <dbReference type="Proteomes" id="UP000554342"/>
    </source>
</evidence>
<evidence type="ECO:0000256" key="2">
    <source>
        <dbReference type="ARBA" id="ARBA00023235"/>
    </source>
</evidence>
<dbReference type="EC" id="5.4.99.29" evidence="4"/>
<dbReference type="GO" id="GO:0160151">
    <property type="term" value="F:tRNA pseudouridine(32) synthase activity"/>
    <property type="evidence" value="ECO:0007669"/>
    <property type="project" value="UniProtKB-EC"/>
</dbReference>
<sequence>MLEDHVLFIDGEAIVIDKPAGLAVDRPRDNSPSVEAMLGDLTFGFQRLPMPVHRIDRDTSGCLLLSRNPKAHKRFHAAFEAGQVTKRYLAILDGVPEEDSGLIDLPLSKISSAETGWRMRGDAKGKPARTRWRMLNRGDQRALIAFFPETGRTHQLRVHAAEGLGIPIMGDPVYGAGGPAMMLHAVELTMPRDGKRDVHADAPLPQRFIDAGFGHG</sequence>
<comment type="similarity">
    <text evidence="1">Belongs to the pseudouridine synthase RluA family.</text>
</comment>
<dbReference type="RefSeq" id="WP_184001336.1">
    <property type="nucleotide sequence ID" value="NZ_BAABIF010000004.1"/>
</dbReference>
<dbReference type="EC" id="5.4.99.28" evidence="4"/>
<evidence type="ECO:0000256" key="1">
    <source>
        <dbReference type="ARBA" id="ARBA00010876"/>
    </source>
</evidence>
<dbReference type="Proteomes" id="UP000554342">
    <property type="component" value="Unassembled WGS sequence"/>
</dbReference>
<gene>
    <name evidence="4" type="ORF">FHR23_000496</name>
</gene>
<dbReference type="CDD" id="cd02869">
    <property type="entry name" value="PseudoU_synth_RluA_like"/>
    <property type="match status" value="1"/>
</dbReference>
<proteinExistence type="inferred from homology"/>
<dbReference type="PANTHER" id="PTHR21600:SF44">
    <property type="entry name" value="RIBOSOMAL LARGE SUBUNIT PSEUDOURIDINE SYNTHASE D"/>
    <property type="match status" value="1"/>
</dbReference>
<dbReference type="GO" id="GO:0160142">
    <property type="term" value="F:23S rRNA pseudouridine(746) synthase activity"/>
    <property type="evidence" value="ECO:0007669"/>
    <property type="project" value="UniProtKB-EC"/>
</dbReference>
<dbReference type="InterPro" id="IPR006224">
    <property type="entry name" value="PsdUridine_synth_RluA-like_CS"/>
</dbReference>
<keyword evidence="2 4" id="KW-0413">Isomerase</keyword>
<feature type="domain" description="Pseudouridine synthase RsuA/RluA-like" evidence="3">
    <location>
        <begin position="14"/>
        <end position="161"/>
    </location>
</feature>
<dbReference type="GO" id="GO:0003723">
    <property type="term" value="F:RNA binding"/>
    <property type="evidence" value="ECO:0007669"/>
    <property type="project" value="InterPro"/>
</dbReference>
<protein>
    <submittedName>
        <fullName evidence="4">tRNA pseudouridine32 synthase/23S rRNA pseudouridine746 synthase</fullName>
        <ecNumber evidence="4">5.4.99.28</ecNumber>
        <ecNumber evidence="4">5.4.99.29</ecNumber>
    </submittedName>
</protein>
<dbReference type="PROSITE" id="PS01129">
    <property type="entry name" value="PSI_RLU"/>
    <property type="match status" value="1"/>
</dbReference>
<dbReference type="InterPro" id="IPR006145">
    <property type="entry name" value="PsdUridine_synth_RsuA/RluA"/>
</dbReference>
<organism evidence="4 5">
    <name type="scientific">Stakelama sediminis</name>
    <dbReference type="NCBI Taxonomy" id="463200"/>
    <lineage>
        <taxon>Bacteria</taxon>
        <taxon>Pseudomonadati</taxon>
        <taxon>Pseudomonadota</taxon>
        <taxon>Alphaproteobacteria</taxon>
        <taxon>Sphingomonadales</taxon>
        <taxon>Sphingomonadaceae</taxon>
        <taxon>Stakelama</taxon>
    </lineage>
</organism>
<comment type="caution">
    <text evidence="4">The sequence shown here is derived from an EMBL/GenBank/DDBJ whole genome shotgun (WGS) entry which is preliminary data.</text>
</comment>
<dbReference type="Pfam" id="PF00849">
    <property type="entry name" value="PseudoU_synth_2"/>
    <property type="match status" value="1"/>
</dbReference>
<dbReference type="SUPFAM" id="SSF55120">
    <property type="entry name" value="Pseudouridine synthase"/>
    <property type="match status" value="1"/>
</dbReference>
<name>A0A840YVL7_9SPHN</name>
<dbReference type="EMBL" id="JACIJI010000001">
    <property type="protein sequence ID" value="MBB5717589.1"/>
    <property type="molecule type" value="Genomic_DNA"/>
</dbReference>
<dbReference type="InterPro" id="IPR050188">
    <property type="entry name" value="RluA_PseudoU_synthase"/>
</dbReference>
<reference evidence="4 5" key="1">
    <citation type="submission" date="2020-08" db="EMBL/GenBank/DDBJ databases">
        <title>Genomic Encyclopedia of Type Strains, Phase IV (KMG-IV): sequencing the most valuable type-strain genomes for metagenomic binning, comparative biology and taxonomic classification.</title>
        <authorList>
            <person name="Goeker M."/>
        </authorList>
    </citation>
    <scope>NUCLEOTIDE SEQUENCE [LARGE SCALE GENOMIC DNA]</scope>
    <source>
        <strain evidence="4 5">DSM 27203</strain>
    </source>
</reference>
<dbReference type="PANTHER" id="PTHR21600">
    <property type="entry name" value="MITOCHONDRIAL RNA PSEUDOURIDINE SYNTHASE"/>
    <property type="match status" value="1"/>
</dbReference>
<keyword evidence="5" id="KW-1185">Reference proteome</keyword>
<evidence type="ECO:0000313" key="4">
    <source>
        <dbReference type="EMBL" id="MBB5717589.1"/>
    </source>
</evidence>
<accession>A0A840YVL7</accession>